<feature type="domain" description="Carbohydrate kinase PfkB" evidence="6">
    <location>
        <begin position="3"/>
        <end position="200"/>
    </location>
</feature>
<accession>A0A7S7M804</accession>
<evidence type="ECO:0000256" key="3">
    <source>
        <dbReference type="ARBA" id="ARBA00022741"/>
    </source>
</evidence>
<dbReference type="AlphaFoldDB" id="A0A7S7M804"/>
<dbReference type="Proteomes" id="UP000593735">
    <property type="component" value="Chromosome"/>
</dbReference>
<proteinExistence type="inferred from homology"/>
<evidence type="ECO:0000313" key="7">
    <source>
        <dbReference type="EMBL" id="QOY60127.1"/>
    </source>
</evidence>
<dbReference type="GO" id="GO:0005524">
    <property type="term" value="F:ATP binding"/>
    <property type="evidence" value="ECO:0007669"/>
    <property type="project" value="UniProtKB-KW"/>
</dbReference>
<dbReference type="CDD" id="cd01166">
    <property type="entry name" value="KdgK"/>
    <property type="match status" value="1"/>
</dbReference>
<dbReference type="PANTHER" id="PTHR43085">
    <property type="entry name" value="HEXOKINASE FAMILY MEMBER"/>
    <property type="match status" value="1"/>
</dbReference>
<gene>
    <name evidence="7" type="ORF">INP52_06825</name>
</gene>
<keyword evidence="5" id="KW-0067">ATP-binding</keyword>
<comment type="similarity">
    <text evidence="1">Belongs to the carbohydrate kinase PfkB family.</text>
</comment>
<dbReference type="PANTHER" id="PTHR43085:SF1">
    <property type="entry name" value="PSEUDOURIDINE KINASE-RELATED"/>
    <property type="match status" value="1"/>
</dbReference>
<evidence type="ECO:0000313" key="8">
    <source>
        <dbReference type="Proteomes" id="UP000593735"/>
    </source>
</evidence>
<keyword evidence="4 7" id="KW-0418">Kinase</keyword>
<dbReference type="InterPro" id="IPR050306">
    <property type="entry name" value="PfkB_Carbo_kinase"/>
</dbReference>
<reference evidence="7 8" key="1">
    <citation type="submission" date="2020-10" db="EMBL/GenBank/DDBJ databases">
        <title>Olsenella immobilis sp.nov., isolated from the mud in a fermentation cellar used for the production of Chinese strong-flavoured liquor.</title>
        <authorList>
            <person name="Lu L."/>
        </authorList>
    </citation>
    <scope>NUCLEOTIDE SEQUENCE [LARGE SCALE GENOMIC DNA]</scope>
    <source>
        <strain evidence="7 8">LZLJ-2</strain>
    </source>
</reference>
<dbReference type="Gene3D" id="3.40.1190.20">
    <property type="match status" value="1"/>
</dbReference>
<organism evidence="7 8">
    <name type="scientific">Thermophilibacter immobilis</name>
    <dbReference type="NCBI Taxonomy" id="2779519"/>
    <lineage>
        <taxon>Bacteria</taxon>
        <taxon>Bacillati</taxon>
        <taxon>Actinomycetota</taxon>
        <taxon>Coriobacteriia</taxon>
        <taxon>Coriobacteriales</taxon>
        <taxon>Atopobiaceae</taxon>
        <taxon>Thermophilibacter</taxon>
    </lineage>
</organism>
<protein>
    <submittedName>
        <fullName evidence="7">Sugar kinase</fullName>
    </submittedName>
</protein>
<evidence type="ECO:0000259" key="6">
    <source>
        <dbReference type="Pfam" id="PF00294"/>
    </source>
</evidence>
<evidence type="ECO:0000256" key="5">
    <source>
        <dbReference type="ARBA" id="ARBA00022840"/>
    </source>
</evidence>
<dbReference type="RefSeq" id="WP_194370254.1">
    <property type="nucleotide sequence ID" value="NZ_CP063767.1"/>
</dbReference>
<sequence>MNILCFGEPLVRLATVAHERLDEARSLDISYSGAETVVAITLAQQGESVSFASKVSSNHLGTNALMNLSRYGVDTSRVIRSDDRMGIYYSERGLSIRPTVVTYDRSGTAMANAHHADFDWDHMLNGIEAFFFSGVVPAISGEMYQTCLEGLRACKGRGIHTVMDLNYRETMWPSREAAHEQIGSLLPYVDQLIASEDDILSYEGGHVDETELFDYCLSWAHGMMVDHALQSLCFVVRQIDRYDVASIRSAIVTHKETFLSRLQQVAVADISSSGSVFAAAIVHGDACHWDRQFTVDYATMSSAFKATVYGDFTSASETEIASLLAAGAKPNIRQ</sequence>
<dbReference type="Pfam" id="PF00294">
    <property type="entry name" value="PfkB"/>
    <property type="match status" value="1"/>
</dbReference>
<dbReference type="GO" id="GO:0016301">
    <property type="term" value="F:kinase activity"/>
    <property type="evidence" value="ECO:0007669"/>
    <property type="project" value="UniProtKB-KW"/>
</dbReference>
<dbReference type="EMBL" id="CP063767">
    <property type="protein sequence ID" value="QOY60127.1"/>
    <property type="molecule type" value="Genomic_DNA"/>
</dbReference>
<keyword evidence="3" id="KW-0547">Nucleotide-binding</keyword>
<name>A0A7S7M804_9ACTN</name>
<evidence type="ECO:0000256" key="2">
    <source>
        <dbReference type="ARBA" id="ARBA00022679"/>
    </source>
</evidence>
<dbReference type="InterPro" id="IPR029056">
    <property type="entry name" value="Ribokinase-like"/>
</dbReference>
<dbReference type="KEGG" id="tio:INP52_06825"/>
<evidence type="ECO:0000256" key="4">
    <source>
        <dbReference type="ARBA" id="ARBA00022777"/>
    </source>
</evidence>
<keyword evidence="2" id="KW-0808">Transferase</keyword>
<evidence type="ECO:0000256" key="1">
    <source>
        <dbReference type="ARBA" id="ARBA00010688"/>
    </source>
</evidence>
<dbReference type="SUPFAM" id="SSF53613">
    <property type="entry name" value="Ribokinase-like"/>
    <property type="match status" value="1"/>
</dbReference>
<keyword evidence="8" id="KW-1185">Reference proteome</keyword>
<dbReference type="InterPro" id="IPR011611">
    <property type="entry name" value="PfkB_dom"/>
</dbReference>